<dbReference type="EMBL" id="BMAO01027521">
    <property type="protein sequence ID" value="GFR17763.1"/>
    <property type="molecule type" value="Genomic_DNA"/>
</dbReference>
<evidence type="ECO:0000256" key="1">
    <source>
        <dbReference type="SAM" id="SignalP"/>
    </source>
</evidence>
<evidence type="ECO:0000313" key="3">
    <source>
        <dbReference type="Proteomes" id="UP000887116"/>
    </source>
</evidence>
<dbReference type="AlphaFoldDB" id="A0A8X6H870"/>
<keyword evidence="1" id="KW-0732">Signal</keyword>
<feature type="signal peptide" evidence="1">
    <location>
        <begin position="1"/>
        <end position="18"/>
    </location>
</feature>
<accession>A0A8X6H870</accession>
<dbReference type="Proteomes" id="UP000887116">
    <property type="component" value="Unassembled WGS sequence"/>
</dbReference>
<name>A0A8X6H870_TRICU</name>
<feature type="chain" id="PRO_5036503482" description="Ribosomal protein S19" evidence="1">
    <location>
        <begin position="19"/>
        <end position="92"/>
    </location>
</feature>
<organism evidence="2 3">
    <name type="scientific">Trichonephila clavata</name>
    <name type="common">Joro spider</name>
    <name type="synonym">Nephila clavata</name>
    <dbReference type="NCBI Taxonomy" id="2740835"/>
    <lineage>
        <taxon>Eukaryota</taxon>
        <taxon>Metazoa</taxon>
        <taxon>Ecdysozoa</taxon>
        <taxon>Arthropoda</taxon>
        <taxon>Chelicerata</taxon>
        <taxon>Arachnida</taxon>
        <taxon>Araneae</taxon>
        <taxon>Araneomorphae</taxon>
        <taxon>Entelegynae</taxon>
        <taxon>Araneoidea</taxon>
        <taxon>Nephilidae</taxon>
        <taxon>Trichonephila</taxon>
    </lineage>
</organism>
<sequence>MVIRRFALIMSSTFPTFASVVAVRVRPALVPLIKLTKAKSAGPDEVLPEFVIFWGHRGDGVPFYSLLTKHGEGNSHAFRERLMSSPNFKKKR</sequence>
<gene>
    <name evidence="2" type="ORF">TNCT_475701</name>
</gene>
<protein>
    <recommendedName>
        <fullName evidence="4">Ribosomal protein S19</fullName>
    </recommendedName>
</protein>
<comment type="caution">
    <text evidence="2">The sequence shown here is derived from an EMBL/GenBank/DDBJ whole genome shotgun (WGS) entry which is preliminary data.</text>
</comment>
<evidence type="ECO:0000313" key="2">
    <source>
        <dbReference type="EMBL" id="GFR17763.1"/>
    </source>
</evidence>
<proteinExistence type="predicted"/>
<evidence type="ECO:0008006" key="4">
    <source>
        <dbReference type="Google" id="ProtNLM"/>
    </source>
</evidence>
<keyword evidence="3" id="KW-1185">Reference proteome</keyword>
<reference evidence="2" key="1">
    <citation type="submission" date="2020-07" db="EMBL/GenBank/DDBJ databases">
        <title>Multicomponent nature underlies the extraordinary mechanical properties of spider dragline silk.</title>
        <authorList>
            <person name="Kono N."/>
            <person name="Nakamura H."/>
            <person name="Mori M."/>
            <person name="Yoshida Y."/>
            <person name="Ohtoshi R."/>
            <person name="Malay A.D."/>
            <person name="Moran D.A.P."/>
            <person name="Tomita M."/>
            <person name="Numata K."/>
            <person name="Arakawa K."/>
        </authorList>
    </citation>
    <scope>NUCLEOTIDE SEQUENCE</scope>
</reference>